<name>A0A7J0GBX8_9ERIC</name>
<dbReference type="OrthoDB" id="1879341at2759"/>
<sequence>MQELNQRRTENKKLTEMLFFLCENYNSLQGQWMDFKLEDDQSKSKKRKAEGDNCGGVFGMNGNSDTSSCSDGGSWKMPREIKTNVSRVHVKTDPSDTSLVQRSVEDPLVVVAIYEGEHNHPHPCQAYQLPLGLNQGVISSPNSTISSSPSPSPSPSPIMDPTQPGSCTDARRPNSGIDIPAFQELLVEKMANSLTRNYSFTTALAAAISTRILDHDLLESWETTS</sequence>
<keyword evidence="4" id="KW-1185">Reference proteome</keyword>
<organism evidence="3 4">
    <name type="scientific">Actinidia rufa</name>
    <dbReference type="NCBI Taxonomy" id="165716"/>
    <lineage>
        <taxon>Eukaryota</taxon>
        <taxon>Viridiplantae</taxon>
        <taxon>Streptophyta</taxon>
        <taxon>Embryophyta</taxon>
        <taxon>Tracheophyta</taxon>
        <taxon>Spermatophyta</taxon>
        <taxon>Magnoliopsida</taxon>
        <taxon>eudicotyledons</taxon>
        <taxon>Gunneridae</taxon>
        <taxon>Pentapetalae</taxon>
        <taxon>asterids</taxon>
        <taxon>Ericales</taxon>
        <taxon>Actinidiaceae</taxon>
        <taxon>Actinidia</taxon>
    </lineage>
</organism>
<evidence type="ECO:0000256" key="1">
    <source>
        <dbReference type="SAM" id="MobiDB-lite"/>
    </source>
</evidence>
<feature type="compositionally biased region" description="Low complexity" evidence="1">
    <location>
        <begin position="138"/>
        <end position="149"/>
    </location>
</feature>
<reference evidence="3 4" key="1">
    <citation type="submission" date="2019-07" db="EMBL/GenBank/DDBJ databases">
        <title>De Novo Assembly of kiwifruit Actinidia rufa.</title>
        <authorList>
            <person name="Sugita-Konishi S."/>
            <person name="Sato K."/>
            <person name="Mori E."/>
            <person name="Abe Y."/>
            <person name="Kisaki G."/>
            <person name="Hamano K."/>
            <person name="Suezawa K."/>
            <person name="Otani M."/>
            <person name="Fukuda T."/>
            <person name="Manabe T."/>
            <person name="Gomi K."/>
            <person name="Tabuchi M."/>
            <person name="Akimitsu K."/>
            <person name="Kataoka I."/>
        </authorList>
    </citation>
    <scope>NUCLEOTIDE SEQUENCE [LARGE SCALE GENOMIC DNA]</scope>
    <source>
        <strain evidence="4">cv. Fuchu</strain>
    </source>
</reference>
<dbReference type="PROSITE" id="PS50811">
    <property type="entry name" value="WRKY"/>
    <property type="match status" value="1"/>
</dbReference>
<protein>
    <recommendedName>
        <fullName evidence="2">WRKY domain-containing protein</fullName>
    </recommendedName>
</protein>
<dbReference type="GO" id="GO:0003700">
    <property type="term" value="F:DNA-binding transcription factor activity"/>
    <property type="evidence" value="ECO:0007669"/>
    <property type="project" value="InterPro"/>
</dbReference>
<dbReference type="Proteomes" id="UP000585474">
    <property type="component" value="Unassembled WGS sequence"/>
</dbReference>
<dbReference type="PANTHER" id="PTHR31429">
    <property type="entry name" value="WRKY TRANSCRIPTION FACTOR 36-RELATED"/>
    <property type="match status" value="1"/>
</dbReference>
<accession>A0A7J0GBX8</accession>
<evidence type="ECO:0000313" key="4">
    <source>
        <dbReference type="Proteomes" id="UP000585474"/>
    </source>
</evidence>
<gene>
    <name evidence="3" type="ORF">Acr_20g0001010</name>
</gene>
<dbReference type="AlphaFoldDB" id="A0A7J0GBX8"/>
<dbReference type="EMBL" id="BJWL01000020">
    <property type="protein sequence ID" value="GFZ08293.1"/>
    <property type="molecule type" value="Genomic_DNA"/>
</dbReference>
<feature type="region of interest" description="Disordered" evidence="1">
    <location>
        <begin position="138"/>
        <end position="174"/>
    </location>
</feature>
<comment type="caution">
    <text evidence="3">The sequence shown here is derived from an EMBL/GenBank/DDBJ whole genome shotgun (WGS) entry which is preliminary data.</text>
</comment>
<dbReference type="InterPro" id="IPR044810">
    <property type="entry name" value="WRKY_plant"/>
</dbReference>
<evidence type="ECO:0000313" key="3">
    <source>
        <dbReference type="EMBL" id="GFZ08293.1"/>
    </source>
</evidence>
<proteinExistence type="predicted"/>
<feature type="region of interest" description="Disordered" evidence="1">
    <location>
        <begin position="40"/>
        <end position="59"/>
    </location>
</feature>
<dbReference type="PANTHER" id="PTHR31429:SF3">
    <property type="entry name" value="WRKY TRANSCRIPTION FACTOR 40-RELATED"/>
    <property type="match status" value="1"/>
</dbReference>
<dbReference type="InterPro" id="IPR003657">
    <property type="entry name" value="WRKY_dom"/>
</dbReference>
<feature type="domain" description="WRKY" evidence="2">
    <location>
        <begin position="100"/>
        <end position="123"/>
    </location>
</feature>
<dbReference type="GO" id="GO:0043565">
    <property type="term" value="F:sequence-specific DNA binding"/>
    <property type="evidence" value="ECO:0007669"/>
    <property type="project" value="InterPro"/>
</dbReference>
<evidence type="ECO:0000259" key="2">
    <source>
        <dbReference type="PROSITE" id="PS50811"/>
    </source>
</evidence>